<name>A0A1F5G4X6_9BACT</name>
<dbReference type="AlphaFoldDB" id="A0A1F5G4X6"/>
<comment type="caution">
    <text evidence="3">The sequence shown here is derived from an EMBL/GenBank/DDBJ whole genome shotgun (WGS) entry which is preliminary data.</text>
</comment>
<gene>
    <name evidence="3" type="ORF">A2870_00270</name>
</gene>
<protein>
    <recommendedName>
        <fullName evidence="5">Lipopolysaccharide assembly protein A domain-containing protein</fullName>
    </recommendedName>
</protein>
<proteinExistence type="predicted"/>
<feature type="transmembrane region" description="Helical" evidence="2">
    <location>
        <begin position="38"/>
        <end position="60"/>
    </location>
</feature>
<keyword evidence="2" id="KW-0812">Transmembrane</keyword>
<sequence>MLAIISIIILSLLISFLTTLDSSPVNLRFGETTLSGIPLFFVVFVALIIGAILASVKIIVNLITSKLTIMGKNSDLKKSYKTTDQLEAKVNKLEEENSVLKEQIKELAHTKKVSE</sequence>
<reference evidence="3 4" key="1">
    <citation type="journal article" date="2016" name="Nat. Commun.">
        <title>Thousands of microbial genomes shed light on interconnected biogeochemical processes in an aquifer system.</title>
        <authorList>
            <person name="Anantharaman K."/>
            <person name="Brown C.T."/>
            <person name="Hug L.A."/>
            <person name="Sharon I."/>
            <person name="Castelle C.J."/>
            <person name="Probst A.J."/>
            <person name="Thomas B.C."/>
            <person name="Singh A."/>
            <person name="Wilkins M.J."/>
            <person name="Karaoz U."/>
            <person name="Brodie E.L."/>
            <person name="Williams K.H."/>
            <person name="Hubbard S.S."/>
            <person name="Banfield J.F."/>
        </authorList>
    </citation>
    <scope>NUCLEOTIDE SEQUENCE [LARGE SCALE GENOMIC DNA]</scope>
</reference>
<evidence type="ECO:0000256" key="2">
    <source>
        <dbReference type="SAM" id="Phobius"/>
    </source>
</evidence>
<keyword evidence="2" id="KW-0472">Membrane</keyword>
<feature type="coiled-coil region" evidence="1">
    <location>
        <begin position="76"/>
        <end position="110"/>
    </location>
</feature>
<evidence type="ECO:0000313" key="4">
    <source>
        <dbReference type="Proteomes" id="UP000179102"/>
    </source>
</evidence>
<dbReference type="EMBL" id="MFAZ01000026">
    <property type="protein sequence ID" value="OGD86911.1"/>
    <property type="molecule type" value="Genomic_DNA"/>
</dbReference>
<evidence type="ECO:0008006" key="5">
    <source>
        <dbReference type="Google" id="ProtNLM"/>
    </source>
</evidence>
<dbReference type="Proteomes" id="UP000179102">
    <property type="component" value="Unassembled WGS sequence"/>
</dbReference>
<keyword evidence="1" id="KW-0175">Coiled coil</keyword>
<accession>A0A1F5G4X6</accession>
<evidence type="ECO:0000313" key="3">
    <source>
        <dbReference type="EMBL" id="OGD86911.1"/>
    </source>
</evidence>
<organism evidence="3 4">
    <name type="scientific">Candidatus Curtissbacteria bacterium RIFCSPHIGHO2_01_FULL_41_11</name>
    <dbReference type="NCBI Taxonomy" id="1797711"/>
    <lineage>
        <taxon>Bacteria</taxon>
        <taxon>Candidatus Curtissiibacteriota</taxon>
    </lineage>
</organism>
<keyword evidence="2" id="KW-1133">Transmembrane helix</keyword>
<evidence type="ECO:0000256" key="1">
    <source>
        <dbReference type="SAM" id="Coils"/>
    </source>
</evidence>